<organism evidence="1 2">
    <name type="scientific">Coprococcus comes</name>
    <dbReference type="NCBI Taxonomy" id="410072"/>
    <lineage>
        <taxon>Bacteria</taxon>
        <taxon>Bacillati</taxon>
        <taxon>Bacillota</taxon>
        <taxon>Clostridia</taxon>
        <taxon>Lachnospirales</taxon>
        <taxon>Lachnospiraceae</taxon>
        <taxon>Coprococcus</taxon>
    </lineage>
</organism>
<protein>
    <submittedName>
        <fullName evidence="1">Uncharacterized protein</fullName>
    </submittedName>
</protein>
<dbReference type="EMBL" id="QRIM01000009">
    <property type="protein sequence ID" value="RHG60181.1"/>
    <property type="molecule type" value="Genomic_DNA"/>
</dbReference>
<reference evidence="1 2" key="1">
    <citation type="submission" date="2018-08" db="EMBL/GenBank/DDBJ databases">
        <title>A genome reference for cultivated species of the human gut microbiota.</title>
        <authorList>
            <person name="Zou Y."/>
            <person name="Xue W."/>
            <person name="Luo G."/>
        </authorList>
    </citation>
    <scope>NUCLEOTIDE SEQUENCE [LARGE SCALE GENOMIC DNA]</scope>
    <source>
        <strain evidence="1 2">AM22-12LB</strain>
    </source>
</reference>
<comment type="caution">
    <text evidence="1">The sequence shown here is derived from an EMBL/GenBank/DDBJ whole genome shotgun (WGS) entry which is preliminary data.</text>
</comment>
<sequence length="103" mass="11876">MTYEVINEELNIEACRAADLTPEQVEMFTHSVGRDSIDTLTLFVTEDNAIVLNKDHKQYEVIKEIVEGYLQLSKSDREAMVIPDSCLWMIMVLEKAIERRARA</sequence>
<evidence type="ECO:0000313" key="1">
    <source>
        <dbReference type="EMBL" id="RHG60181.1"/>
    </source>
</evidence>
<dbReference type="AlphaFoldDB" id="A0A3R6HBL5"/>
<name>A0A3R6HBL5_9FIRM</name>
<gene>
    <name evidence="1" type="ORF">DW252_08910</name>
</gene>
<evidence type="ECO:0000313" key="2">
    <source>
        <dbReference type="Proteomes" id="UP000286595"/>
    </source>
</evidence>
<dbReference type="Proteomes" id="UP000286595">
    <property type="component" value="Unassembled WGS sequence"/>
</dbReference>
<dbReference type="RefSeq" id="WP_118218096.1">
    <property type="nucleotide sequence ID" value="NZ_QRIM01000009.1"/>
</dbReference>
<proteinExistence type="predicted"/>
<accession>A0A3R6HBL5</accession>